<keyword evidence="4 17" id="KW-0813">Transport</keyword>
<comment type="subcellular location">
    <subcellularLocation>
        <location evidence="1 17">Cell membrane</location>
        <topology evidence="1 17">Multi-pass membrane protein</topology>
    </subcellularLocation>
</comment>
<evidence type="ECO:0000256" key="13">
    <source>
        <dbReference type="ARBA" id="ARBA00022989"/>
    </source>
</evidence>
<name>A0ABV5V3E4_9MICO</name>
<gene>
    <name evidence="20" type="ORF">ACFFN0_09380</name>
</gene>
<dbReference type="RefSeq" id="WP_141338329.1">
    <property type="nucleotide sequence ID" value="NZ_JBHMAX010000017.1"/>
</dbReference>
<evidence type="ECO:0000256" key="15">
    <source>
        <dbReference type="ARBA" id="ARBA00023136"/>
    </source>
</evidence>
<keyword evidence="18" id="KW-0732">Signal</keyword>
<dbReference type="InterPro" id="IPR050597">
    <property type="entry name" value="Cytochrome_c_Oxidase_Subunit"/>
</dbReference>
<evidence type="ECO:0000256" key="9">
    <source>
        <dbReference type="ARBA" id="ARBA00022723"/>
    </source>
</evidence>
<evidence type="ECO:0000256" key="5">
    <source>
        <dbReference type="ARBA" id="ARBA00022475"/>
    </source>
</evidence>
<sequence>MSSLAARRRSPLALLVLLLLGLTFTGTAYAAFAPKAAPGTSAATATQEDVEAGEQLFLANCATCHGTNAEGVDPIGPSLIGVGAASVDFQVSTGRMPLPAPGVQAERNAAQVQFSEEQISQLAAYVDSLGPGPDVPDEEYLDLEGADIAAGGAAYRTNCAMCHNSSGTGGALTRGKYAPTLMGVEPQHIYEAMLTGPQSMPVFNDQNLTPQEKENVIAFLKYIEDGGNSHGGAGLGSVGPAGDALFVWTIGIGVMIAAAIWIGRKAA</sequence>
<keyword evidence="14 17" id="KW-0408">Iron</keyword>
<comment type="caution">
    <text evidence="20">The sequence shown here is derived from an EMBL/GenBank/DDBJ whole genome shotgun (WGS) entry which is preliminary data.</text>
</comment>
<keyword evidence="21" id="KW-1185">Reference proteome</keyword>
<dbReference type="InterPro" id="IPR009056">
    <property type="entry name" value="Cyt_c-like_dom"/>
</dbReference>
<keyword evidence="7 17" id="KW-0679">Respiratory chain</keyword>
<feature type="transmembrane region" description="Helical" evidence="17">
    <location>
        <begin position="245"/>
        <end position="263"/>
    </location>
</feature>
<evidence type="ECO:0000256" key="1">
    <source>
        <dbReference type="ARBA" id="ARBA00004651"/>
    </source>
</evidence>
<evidence type="ECO:0000256" key="12">
    <source>
        <dbReference type="ARBA" id="ARBA00022982"/>
    </source>
</evidence>
<dbReference type="EMBL" id="JBHMAX010000017">
    <property type="protein sequence ID" value="MFB9732255.1"/>
    <property type="molecule type" value="Genomic_DNA"/>
</dbReference>
<feature type="domain" description="Cytochrome c" evidence="19">
    <location>
        <begin position="48"/>
        <end position="130"/>
    </location>
</feature>
<dbReference type="Gene3D" id="1.10.760.10">
    <property type="entry name" value="Cytochrome c-like domain"/>
    <property type="match status" value="2"/>
</dbReference>
<keyword evidence="6 17" id="KW-0349">Heme</keyword>
<comment type="subunit">
    <text evidence="17">The cytochrome bc1 complex is composed of a cytochrome b (QcrB), the Rieske iron-sulfur protein (QcrA) and a diheme cytochrome c (QcrC) subunit.</text>
</comment>
<dbReference type="InterPro" id="IPR036909">
    <property type="entry name" value="Cyt_c-like_dom_sf"/>
</dbReference>
<accession>A0ABV5V3E4</accession>
<feature type="chain" id="PRO_5045179521" description="Cytochrome bc1 complex cytochrome c subunit" evidence="18">
    <location>
        <begin position="31"/>
        <end position="267"/>
    </location>
</feature>
<reference evidence="20 21" key="1">
    <citation type="submission" date="2024-09" db="EMBL/GenBank/DDBJ databases">
        <authorList>
            <person name="Sun Q."/>
            <person name="Mori K."/>
        </authorList>
    </citation>
    <scope>NUCLEOTIDE SEQUENCE [LARGE SCALE GENOMIC DNA]</scope>
    <source>
        <strain evidence="20 21">JCM 12763</strain>
    </source>
</reference>
<evidence type="ECO:0000256" key="2">
    <source>
        <dbReference type="ARBA" id="ARBA00012951"/>
    </source>
</evidence>
<keyword evidence="15 17" id="KW-0472">Membrane</keyword>
<comment type="caution">
    <text evidence="17">Lacks conserved residue(s) required for the propagation of feature annotation.</text>
</comment>
<feature type="signal peptide" evidence="18">
    <location>
        <begin position="1"/>
        <end position="30"/>
    </location>
</feature>
<keyword evidence="5 17" id="KW-1003">Cell membrane</keyword>
<dbReference type="PANTHER" id="PTHR33751">
    <property type="entry name" value="CBB3-TYPE CYTOCHROME C OXIDASE SUBUNIT FIXP"/>
    <property type="match status" value="1"/>
</dbReference>
<dbReference type="SUPFAM" id="SSF46626">
    <property type="entry name" value="Cytochrome c"/>
    <property type="match status" value="2"/>
</dbReference>
<dbReference type="Proteomes" id="UP001589613">
    <property type="component" value="Unassembled WGS sequence"/>
</dbReference>
<evidence type="ECO:0000256" key="18">
    <source>
        <dbReference type="SAM" id="SignalP"/>
    </source>
</evidence>
<evidence type="ECO:0000256" key="4">
    <source>
        <dbReference type="ARBA" id="ARBA00022448"/>
    </source>
</evidence>
<evidence type="ECO:0000256" key="14">
    <source>
        <dbReference type="ARBA" id="ARBA00023004"/>
    </source>
</evidence>
<comment type="catalytic activity">
    <reaction evidence="16 17">
        <text>a quinol + 2 Fe(III)-[cytochrome c](out) = a quinone + 2 Fe(II)-[cytochrome c](out) + 2 H(+)(out)</text>
        <dbReference type="Rhea" id="RHEA:11484"/>
        <dbReference type="Rhea" id="RHEA-COMP:10350"/>
        <dbReference type="Rhea" id="RHEA-COMP:14399"/>
        <dbReference type="ChEBI" id="CHEBI:15378"/>
        <dbReference type="ChEBI" id="CHEBI:24646"/>
        <dbReference type="ChEBI" id="CHEBI:29033"/>
        <dbReference type="ChEBI" id="CHEBI:29034"/>
        <dbReference type="ChEBI" id="CHEBI:132124"/>
        <dbReference type="EC" id="7.1.1.8"/>
    </reaction>
</comment>
<keyword evidence="10" id="KW-0677">Repeat</keyword>
<evidence type="ECO:0000313" key="20">
    <source>
        <dbReference type="EMBL" id="MFB9732255.1"/>
    </source>
</evidence>
<evidence type="ECO:0000256" key="8">
    <source>
        <dbReference type="ARBA" id="ARBA00022692"/>
    </source>
</evidence>
<evidence type="ECO:0000256" key="7">
    <source>
        <dbReference type="ARBA" id="ARBA00022660"/>
    </source>
</evidence>
<dbReference type="PIRSF" id="PIRSF000007">
    <property type="entry name" value="Ubiq_cycred_cyc"/>
    <property type="match status" value="1"/>
</dbReference>
<evidence type="ECO:0000259" key="19">
    <source>
        <dbReference type="PROSITE" id="PS51007"/>
    </source>
</evidence>
<keyword evidence="8 17" id="KW-0812">Transmembrane</keyword>
<keyword evidence="13 17" id="KW-1133">Transmembrane helix</keyword>
<dbReference type="EC" id="7.1.1.8" evidence="2 17"/>
<dbReference type="PANTHER" id="PTHR33751:SF13">
    <property type="entry name" value="CYTOCHROME BC1 COMPLEX CYTOCHROME C SUBUNIT"/>
    <property type="match status" value="1"/>
</dbReference>
<keyword evidence="9 17" id="KW-0479">Metal-binding</keyword>
<dbReference type="Pfam" id="PF13442">
    <property type="entry name" value="Cytochrome_CBB3"/>
    <property type="match status" value="1"/>
</dbReference>
<feature type="domain" description="Cytochrome c" evidence="19">
    <location>
        <begin position="146"/>
        <end position="224"/>
    </location>
</feature>
<keyword evidence="12 17" id="KW-0249">Electron transport</keyword>
<evidence type="ECO:0000313" key="21">
    <source>
        <dbReference type="Proteomes" id="UP001589613"/>
    </source>
</evidence>
<dbReference type="InterPro" id="IPR009152">
    <property type="entry name" value="bc1_cytC-su"/>
</dbReference>
<evidence type="ECO:0000256" key="16">
    <source>
        <dbReference type="ARBA" id="ARBA00029351"/>
    </source>
</evidence>
<dbReference type="Pfam" id="PF00034">
    <property type="entry name" value="Cytochrom_C"/>
    <property type="match status" value="1"/>
</dbReference>
<dbReference type="PROSITE" id="PS51007">
    <property type="entry name" value="CYTC"/>
    <property type="match status" value="2"/>
</dbReference>
<keyword evidence="11 17" id="KW-1278">Translocase</keyword>
<evidence type="ECO:0000256" key="3">
    <source>
        <dbReference type="ARBA" id="ARBA00017819"/>
    </source>
</evidence>
<evidence type="ECO:0000256" key="10">
    <source>
        <dbReference type="ARBA" id="ARBA00022737"/>
    </source>
</evidence>
<evidence type="ECO:0000256" key="6">
    <source>
        <dbReference type="ARBA" id="ARBA00022617"/>
    </source>
</evidence>
<proteinExistence type="predicted"/>
<evidence type="ECO:0000256" key="11">
    <source>
        <dbReference type="ARBA" id="ARBA00022967"/>
    </source>
</evidence>
<protein>
    <recommendedName>
        <fullName evidence="3 17">Cytochrome bc1 complex cytochrome c subunit</fullName>
        <ecNumber evidence="2 17">7.1.1.8</ecNumber>
    </recommendedName>
</protein>
<organism evidence="20 21">
    <name type="scientific">Ornithinimicrobium kibberense</name>
    <dbReference type="NCBI Taxonomy" id="282060"/>
    <lineage>
        <taxon>Bacteria</taxon>
        <taxon>Bacillati</taxon>
        <taxon>Actinomycetota</taxon>
        <taxon>Actinomycetes</taxon>
        <taxon>Micrococcales</taxon>
        <taxon>Ornithinimicrobiaceae</taxon>
        <taxon>Ornithinimicrobium</taxon>
    </lineage>
</organism>
<evidence type="ECO:0000256" key="17">
    <source>
        <dbReference type="PIRNR" id="PIRNR000007"/>
    </source>
</evidence>